<dbReference type="EMBL" id="CAJJDN010000064">
    <property type="protein sequence ID" value="CAD8095150.1"/>
    <property type="molecule type" value="Genomic_DNA"/>
</dbReference>
<dbReference type="AlphaFoldDB" id="A0A8S1NTW0"/>
<protein>
    <submittedName>
        <fullName evidence="1">Uncharacterized protein</fullName>
    </submittedName>
</protein>
<accession>A0A8S1NTW0</accession>
<comment type="caution">
    <text evidence="1">The sequence shown here is derived from an EMBL/GenBank/DDBJ whole genome shotgun (WGS) entry which is preliminary data.</text>
</comment>
<evidence type="ECO:0000313" key="2">
    <source>
        <dbReference type="Proteomes" id="UP000692954"/>
    </source>
</evidence>
<sequence>MINKFKNPIKNIQKHIHISYVSQRHNQYNYQQLIHTQNMGNYKFNINLIHPCNIHHYKHIENLLLINYSQCMKYNHLNSLYNQNMEQNNQNILNLININLNHMMCNYHQCFRMSYKNYYKLNKYSLLQNNDPHKFDIHYLMCKWHNKQDKHSNLNLIYKTQENMLCMKQNCKLGIHLNKQNTTMQYLNDILDCKCYKILELNNFNNQMNNSNINLQLKLILNYNLKLLKQYQRNLHKQ</sequence>
<gene>
    <name evidence="1" type="ORF">PSON_ATCC_30995.1.T0640028</name>
</gene>
<proteinExistence type="predicted"/>
<keyword evidence="2" id="KW-1185">Reference proteome</keyword>
<evidence type="ECO:0000313" key="1">
    <source>
        <dbReference type="EMBL" id="CAD8095150.1"/>
    </source>
</evidence>
<reference evidence="1" key="1">
    <citation type="submission" date="2021-01" db="EMBL/GenBank/DDBJ databases">
        <authorList>
            <consortium name="Genoscope - CEA"/>
            <person name="William W."/>
        </authorList>
    </citation>
    <scope>NUCLEOTIDE SEQUENCE</scope>
</reference>
<organism evidence="1 2">
    <name type="scientific">Paramecium sonneborni</name>
    <dbReference type="NCBI Taxonomy" id="65129"/>
    <lineage>
        <taxon>Eukaryota</taxon>
        <taxon>Sar</taxon>
        <taxon>Alveolata</taxon>
        <taxon>Ciliophora</taxon>
        <taxon>Intramacronucleata</taxon>
        <taxon>Oligohymenophorea</taxon>
        <taxon>Peniculida</taxon>
        <taxon>Parameciidae</taxon>
        <taxon>Paramecium</taxon>
    </lineage>
</organism>
<dbReference type="Proteomes" id="UP000692954">
    <property type="component" value="Unassembled WGS sequence"/>
</dbReference>
<name>A0A8S1NTW0_9CILI</name>